<proteinExistence type="predicted"/>
<organism evidence="1">
    <name type="scientific">viral metagenome</name>
    <dbReference type="NCBI Taxonomy" id="1070528"/>
    <lineage>
        <taxon>unclassified sequences</taxon>
        <taxon>metagenomes</taxon>
        <taxon>organismal metagenomes</taxon>
    </lineage>
</organism>
<evidence type="ECO:0000313" key="1">
    <source>
        <dbReference type="EMBL" id="QHT79517.1"/>
    </source>
</evidence>
<dbReference type="AlphaFoldDB" id="A0A6C0HGI5"/>
<protein>
    <submittedName>
        <fullName evidence="1">Uncharacterized protein</fullName>
    </submittedName>
</protein>
<reference evidence="1" key="1">
    <citation type="journal article" date="2020" name="Nature">
        <title>Giant virus diversity and host interactions through global metagenomics.</title>
        <authorList>
            <person name="Schulz F."/>
            <person name="Roux S."/>
            <person name="Paez-Espino D."/>
            <person name="Jungbluth S."/>
            <person name="Walsh D.A."/>
            <person name="Denef V.J."/>
            <person name="McMahon K.D."/>
            <person name="Konstantinidis K.T."/>
            <person name="Eloe-Fadrosh E.A."/>
            <person name="Kyrpides N.C."/>
            <person name="Woyke T."/>
        </authorList>
    </citation>
    <scope>NUCLEOTIDE SEQUENCE</scope>
    <source>
        <strain evidence="1">GVMAG-M-3300023184-101</strain>
    </source>
</reference>
<name>A0A6C0HGI5_9ZZZZ</name>
<dbReference type="EMBL" id="MN739949">
    <property type="protein sequence ID" value="QHT79517.1"/>
    <property type="molecule type" value="Genomic_DNA"/>
</dbReference>
<sequence length="75" mass="8743">MSSLVKDAPSKKVICEYCDSYFVFTEDELKEHLTHVHFICLLCKNTPNPKYDSELSLVKHMWAKHPAAFMDWTPP</sequence>
<accession>A0A6C0HGI5</accession>